<keyword evidence="5" id="KW-1185">Reference proteome</keyword>
<dbReference type="PANTHER" id="PTHR44757">
    <property type="entry name" value="DIGUANYLATE CYCLASE DGCP"/>
    <property type="match status" value="1"/>
</dbReference>
<proteinExistence type="predicted"/>
<dbReference type="InterPro" id="IPR000014">
    <property type="entry name" value="PAS"/>
</dbReference>
<dbReference type="Pfam" id="PF08448">
    <property type="entry name" value="PAS_4"/>
    <property type="match status" value="1"/>
</dbReference>
<dbReference type="Proteomes" id="UP000051888">
    <property type="component" value="Unassembled WGS sequence"/>
</dbReference>
<dbReference type="SUPFAM" id="SSF141868">
    <property type="entry name" value="EAL domain-like"/>
    <property type="match status" value="1"/>
</dbReference>
<dbReference type="SMART" id="SM00091">
    <property type="entry name" value="PAS"/>
    <property type="match status" value="2"/>
</dbReference>
<dbReference type="FunFam" id="3.20.20.450:FF:000001">
    <property type="entry name" value="Cyclic di-GMP phosphodiesterase yahA"/>
    <property type="match status" value="1"/>
</dbReference>
<dbReference type="Gene3D" id="3.30.450.20">
    <property type="entry name" value="PAS domain"/>
    <property type="match status" value="2"/>
</dbReference>
<feature type="domain" description="EAL" evidence="2">
    <location>
        <begin position="440"/>
        <end position="692"/>
    </location>
</feature>
<dbReference type="Pfam" id="PF13426">
    <property type="entry name" value="PAS_9"/>
    <property type="match status" value="1"/>
</dbReference>
<name>A0A0Q3TNF2_9BACI</name>
<accession>A0A0Q3TNF2</accession>
<reference evidence="4 5" key="1">
    <citation type="submission" date="2015-09" db="EMBL/GenBank/DDBJ databases">
        <title>Genome sequencing project for genomic taxonomy and phylogenomics of Bacillus-like bacteria.</title>
        <authorList>
            <person name="Liu B."/>
            <person name="Wang J."/>
            <person name="Zhu Y."/>
            <person name="Liu G."/>
            <person name="Chen Q."/>
            <person name="Chen Z."/>
            <person name="Lan J."/>
            <person name="Che J."/>
            <person name="Ge C."/>
            <person name="Shi H."/>
            <person name="Pan Z."/>
            <person name="Liu X."/>
        </authorList>
    </citation>
    <scope>NUCLEOTIDE SEQUENCE [LARGE SCALE GENOMIC DNA]</scope>
    <source>
        <strain evidence="4 5">LMG 18435</strain>
    </source>
</reference>
<dbReference type="SUPFAM" id="SSF55785">
    <property type="entry name" value="PYP-like sensor domain (PAS domain)"/>
    <property type="match status" value="2"/>
</dbReference>
<gene>
    <name evidence="4" type="ORF">AN964_15765</name>
</gene>
<dbReference type="InterPro" id="IPR043128">
    <property type="entry name" value="Rev_trsase/Diguanyl_cyclase"/>
</dbReference>
<dbReference type="CDD" id="cd01948">
    <property type="entry name" value="EAL"/>
    <property type="match status" value="1"/>
</dbReference>
<evidence type="ECO:0000313" key="4">
    <source>
        <dbReference type="EMBL" id="KQL55526.1"/>
    </source>
</evidence>
<dbReference type="PROSITE" id="PS50112">
    <property type="entry name" value="PAS"/>
    <property type="match status" value="1"/>
</dbReference>
<dbReference type="InterPro" id="IPR000160">
    <property type="entry name" value="GGDEF_dom"/>
</dbReference>
<sequence length="692" mass="79636">MKQTNNTHTKKKMVHPENGHEEKMLRDIFLHQISDMVFIMKVEPGPTFRYLFVNQKGLDHANLKEEHIGSLMEEVLPEELSTHLNRYYQKVLETNETVIFTDYIQVNEHEIRVFESRLTGINDQNSISYIVGITRDVTDLVETRQKYQSLIDHNLDAIFSINEKGRILSANPASLKMIGYTEEELINRSIYELVDKNGVGEIFRVMSNTLSGEPQETNDCTFINKQGVKLYIQLKTVPIKINGEIRGIYVIIRDTTEQWRTNEKMNYMAMHDSLTGLWNRPALLEHLQAEITTSMIKEQDFALFYIDLDRFKYFNDTLGHQAGDELLKQTSHRLLTLNVSYNRVYRLGGDEFVIILPRIKKKEADRVAGNILALFHEPFNIYDQDYYLTPSIGISLFPADGKDAESLIKNADSALIQVKEKGKGHYRFYRTEMNEAFPNYILMEAHLRKAIEKNEFIMHYQPQVNLLDGKIKSFEALIRWNNRKFGFVSPAQFIPLAEETGLIISIGEWVIHTVCEQLAIWRKKGFKDIRVAINISPKQLLDPNLPTIIKKALLFYQLPASSIEIEVTEGAMEDTRNALSMLQRLKEIGIVISVDDFGTGYSSLNYLKRFPIDIIKIDQSFVKEIQVNEKDAAITKTIINLAHNLGMEVIAEGVEESDQVQFLISAQCLKAQGFYFSRPVSADEIEKNVLCI</sequence>
<comment type="caution">
    <text evidence="4">The sequence shown here is derived from an EMBL/GenBank/DDBJ whole genome shotgun (WGS) entry which is preliminary data.</text>
</comment>
<dbReference type="STRING" id="157838.AN964_15765"/>
<dbReference type="EMBL" id="LJJC01000004">
    <property type="protein sequence ID" value="KQL55526.1"/>
    <property type="molecule type" value="Genomic_DNA"/>
</dbReference>
<dbReference type="NCBIfam" id="TIGR00229">
    <property type="entry name" value="sensory_box"/>
    <property type="match status" value="1"/>
</dbReference>
<dbReference type="InterPro" id="IPR035919">
    <property type="entry name" value="EAL_sf"/>
</dbReference>
<dbReference type="InterPro" id="IPR035965">
    <property type="entry name" value="PAS-like_dom_sf"/>
</dbReference>
<dbReference type="Pfam" id="PF00563">
    <property type="entry name" value="EAL"/>
    <property type="match status" value="1"/>
</dbReference>
<dbReference type="CDD" id="cd01949">
    <property type="entry name" value="GGDEF"/>
    <property type="match status" value="1"/>
</dbReference>
<dbReference type="InterPro" id="IPR029787">
    <property type="entry name" value="Nucleotide_cyclase"/>
</dbReference>
<dbReference type="Gene3D" id="3.20.20.450">
    <property type="entry name" value="EAL domain"/>
    <property type="match status" value="1"/>
</dbReference>
<dbReference type="NCBIfam" id="TIGR00254">
    <property type="entry name" value="GGDEF"/>
    <property type="match status" value="1"/>
</dbReference>
<dbReference type="CDD" id="cd00130">
    <property type="entry name" value="PAS"/>
    <property type="match status" value="1"/>
</dbReference>
<dbReference type="RefSeq" id="WP_235950585.1">
    <property type="nucleotide sequence ID" value="NZ_JAAIWL010000010.1"/>
</dbReference>
<dbReference type="AlphaFoldDB" id="A0A0Q3TNF2"/>
<dbReference type="SUPFAM" id="SSF55073">
    <property type="entry name" value="Nucleotide cyclase"/>
    <property type="match status" value="1"/>
</dbReference>
<dbReference type="SMART" id="SM00052">
    <property type="entry name" value="EAL"/>
    <property type="match status" value="1"/>
</dbReference>
<feature type="domain" description="PAS" evidence="1">
    <location>
        <begin position="143"/>
        <end position="213"/>
    </location>
</feature>
<evidence type="ECO:0000313" key="5">
    <source>
        <dbReference type="Proteomes" id="UP000051888"/>
    </source>
</evidence>
<evidence type="ECO:0000259" key="1">
    <source>
        <dbReference type="PROSITE" id="PS50112"/>
    </source>
</evidence>
<dbReference type="PATRIC" id="fig|157838.3.peg.3483"/>
<dbReference type="InterPro" id="IPR013656">
    <property type="entry name" value="PAS_4"/>
</dbReference>
<evidence type="ECO:0000259" key="2">
    <source>
        <dbReference type="PROSITE" id="PS50883"/>
    </source>
</evidence>
<organism evidence="4 5">
    <name type="scientific">Heyndrickxia shackletonii</name>
    <dbReference type="NCBI Taxonomy" id="157838"/>
    <lineage>
        <taxon>Bacteria</taxon>
        <taxon>Bacillati</taxon>
        <taxon>Bacillota</taxon>
        <taxon>Bacilli</taxon>
        <taxon>Bacillales</taxon>
        <taxon>Bacillaceae</taxon>
        <taxon>Heyndrickxia</taxon>
    </lineage>
</organism>
<protein>
    <submittedName>
        <fullName evidence="4">Uncharacterized protein</fullName>
    </submittedName>
</protein>
<dbReference type="Pfam" id="PF00990">
    <property type="entry name" value="GGDEF"/>
    <property type="match status" value="1"/>
</dbReference>
<evidence type="ECO:0000259" key="3">
    <source>
        <dbReference type="PROSITE" id="PS50887"/>
    </source>
</evidence>
<dbReference type="Gene3D" id="3.30.70.270">
    <property type="match status" value="1"/>
</dbReference>
<dbReference type="PROSITE" id="PS50883">
    <property type="entry name" value="EAL"/>
    <property type="match status" value="1"/>
</dbReference>
<dbReference type="PANTHER" id="PTHR44757:SF2">
    <property type="entry name" value="BIOFILM ARCHITECTURE MAINTENANCE PROTEIN MBAA"/>
    <property type="match status" value="1"/>
</dbReference>
<dbReference type="InterPro" id="IPR052155">
    <property type="entry name" value="Biofilm_reg_signaling"/>
</dbReference>
<dbReference type="SMART" id="SM00267">
    <property type="entry name" value="GGDEF"/>
    <property type="match status" value="1"/>
</dbReference>
<dbReference type="InterPro" id="IPR001633">
    <property type="entry name" value="EAL_dom"/>
</dbReference>
<feature type="domain" description="GGDEF" evidence="3">
    <location>
        <begin position="299"/>
        <end position="431"/>
    </location>
</feature>
<dbReference type="PROSITE" id="PS50887">
    <property type="entry name" value="GGDEF"/>
    <property type="match status" value="1"/>
</dbReference>